<dbReference type="PANTHER" id="PTHR33619">
    <property type="entry name" value="POLYSACCHARIDE EXPORT PROTEIN GFCE-RELATED"/>
    <property type="match status" value="1"/>
</dbReference>
<dbReference type="GO" id="GO:0015159">
    <property type="term" value="F:polysaccharide transmembrane transporter activity"/>
    <property type="evidence" value="ECO:0007669"/>
    <property type="project" value="InterPro"/>
</dbReference>
<dbReference type="PANTHER" id="PTHR33619:SF3">
    <property type="entry name" value="POLYSACCHARIDE EXPORT PROTEIN GFCE-RELATED"/>
    <property type="match status" value="1"/>
</dbReference>
<dbReference type="InterPro" id="IPR019554">
    <property type="entry name" value="Soluble_ligand-bd"/>
</dbReference>
<dbReference type="Pfam" id="PF02563">
    <property type="entry name" value="Poly_export"/>
    <property type="match status" value="1"/>
</dbReference>
<protein>
    <submittedName>
        <fullName evidence="4">Polysaccharide export protein</fullName>
    </submittedName>
</protein>
<dbReference type="InterPro" id="IPR049712">
    <property type="entry name" value="Poly_export"/>
</dbReference>
<accession>A0A7C3YZG4</accession>
<reference evidence="4" key="1">
    <citation type="journal article" date="2020" name="mSystems">
        <title>Genome- and Community-Level Interaction Insights into Carbon Utilization and Element Cycling Functions of Hydrothermarchaeota in Hydrothermal Sediment.</title>
        <authorList>
            <person name="Zhou Z."/>
            <person name="Liu Y."/>
            <person name="Xu W."/>
            <person name="Pan J."/>
            <person name="Luo Z.H."/>
            <person name="Li M."/>
        </authorList>
    </citation>
    <scope>NUCLEOTIDE SEQUENCE [LARGE SCALE GENOMIC DNA]</scope>
    <source>
        <strain evidence="4">SpSt-897</strain>
    </source>
</reference>
<proteinExistence type="predicted"/>
<evidence type="ECO:0000313" key="4">
    <source>
        <dbReference type="EMBL" id="HGF34724.1"/>
    </source>
</evidence>
<gene>
    <name evidence="4" type="ORF">ENW96_10105</name>
</gene>
<keyword evidence="1" id="KW-0732">Signal</keyword>
<dbReference type="Pfam" id="PF10531">
    <property type="entry name" value="SLBB"/>
    <property type="match status" value="1"/>
</dbReference>
<feature type="domain" description="Polysaccharide export protein N-terminal" evidence="2">
    <location>
        <begin position="62"/>
        <end position="134"/>
    </location>
</feature>
<feature type="domain" description="Soluble ligand binding" evidence="3">
    <location>
        <begin position="141"/>
        <end position="191"/>
    </location>
</feature>
<dbReference type="EMBL" id="DTMF01000251">
    <property type="protein sequence ID" value="HGF34724.1"/>
    <property type="molecule type" value="Genomic_DNA"/>
</dbReference>
<name>A0A7C3YZG4_9BACT</name>
<evidence type="ECO:0000259" key="2">
    <source>
        <dbReference type="Pfam" id="PF02563"/>
    </source>
</evidence>
<organism evidence="4">
    <name type="scientific">Desulfobacca acetoxidans</name>
    <dbReference type="NCBI Taxonomy" id="60893"/>
    <lineage>
        <taxon>Bacteria</taxon>
        <taxon>Pseudomonadati</taxon>
        <taxon>Thermodesulfobacteriota</taxon>
        <taxon>Desulfobaccia</taxon>
        <taxon>Desulfobaccales</taxon>
        <taxon>Desulfobaccaceae</taxon>
        <taxon>Desulfobacca</taxon>
    </lineage>
</organism>
<evidence type="ECO:0000259" key="3">
    <source>
        <dbReference type="Pfam" id="PF10531"/>
    </source>
</evidence>
<dbReference type="AlphaFoldDB" id="A0A7C3YZG4"/>
<dbReference type="Gene3D" id="3.30.1950.10">
    <property type="entry name" value="wza like domain"/>
    <property type="match status" value="1"/>
</dbReference>
<sequence>MRLKKNHHFGRFGQTGLILTTPCILRQLICLLLGLAFLGALGCNPRMSPSVQAQAAAAQLVEDTYKLGPEDVVEISVWKEPDLTKQIAIRPDGKISYPLIGEVQAAGKTVKQLREEISKRLEKYVTDAQVTVMLLKTQYYKIYVVGKVNKPGEFLVGRPANVMQALAMAGGLTPFASPGKIVILRRSGGTEQTLPFDYKAVSRGQFLEQNVTLLPGDVVVVP</sequence>
<dbReference type="InterPro" id="IPR003715">
    <property type="entry name" value="Poly_export_N"/>
</dbReference>
<evidence type="ECO:0000256" key="1">
    <source>
        <dbReference type="ARBA" id="ARBA00022729"/>
    </source>
</evidence>
<comment type="caution">
    <text evidence="4">The sequence shown here is derived from an EMBL/GenBank/DDBJ whole genome shotgun (WGS) entry which is preliminary data.</text>
</comment>